<dbReference type="Proteomes" id="UP000828048">
    <property type="component" value="Chromosome 1"/>
</dbReference>
<protein>
    <submittedName>
        <fullName evidence="1">Uncharacterized protein</fullName>
    </submittedName>
</protein>
<dbReference type="EMBL" id="CM037151">
    <property type="protein sequence ID" value="KAH7845003.1"/>
    <property type="molecule type" value="Genomic_DNA"/>
</dbReference>
<name>A0ACB7XW48_9ERIC</name>
<organism evidence="1 2">
    <name type="scientific">Vaccinium darrowii</name>
    <dbReference type="NCBI Taxonomy" id="229202"/>
    <lineage>
        <taxon>Eukaryota</taxon>
        <taxon>Viridiplantae</taxon>
        <taxon>Streptophyta</taxon>
        <taxon>Embryophyta</taxon>
        <taxon>Tracheophyta</taxon>
        <taxon>Spermatophyta</taxon>
        <taxon>Magnoliopsida</taxon>
        <taxon>eudicotyledons</taxon>
        <taxon>Gunneridae</taxon>
        <taxon>Pentapetalae</taxon>
        <taxon>asterids</taxon>
        <taxon>Ericales</taxon>
        <taxon>Ericaceae</taxon>
        <taxon>Vaccinioideae</taxon>
        <taxon>Vaccinieae</taxon>
        <taxon>Vaccinium</taxon>
    </lineage>
</organism>
<comment type="caution">
    <text evidence="1">The sequence shown here is derived from an EMBL/GenBank/DDBJ whole genome shotgun (WGS) entry which is preliminary data.</text>
</comment>
<keyword evidence="2" id="KW-1185">Reference proteome</keyword>
<evidence type="ECO:0000313" key="1">
    <source>
        <dbReference type="EMBL" id="KAH7845003.1"/>
    </source>
</evidence>
<accession>A0ACB7XW48</accession>
<evidence type="ECO:0000313" key="2">
    <source>
        <dbReference type="Proteomes" id="UP000828048"/>
    </source>
</evidence>
<reference evidence="1 2" key="1">
    <citation type="journal article" date="2021" name="Hortic Res">
        <title>High-quality reference genome and annotation aids understanding of berry development for evergreen blueberry (Vaccinium darrowii).</title>
        <authorList>
            <person name="Yu J."/>
            <person name="Hulse-Kemp A.M."/>
            <person name="Babiker E."/>
            <person name="Staton M."/>
        </authorList>
    </citation>
    <scope>NUCLEOTIDE SEQUENCE [LARGE SCALE GENOMIC DNA]</scope>
    <source>
        <strain evidence="2">cv. NJ 8807/NJ 8810</strain>
        <tissue evidence="1">Young leaf</tissue>
    </source>
</reference>
<proteinExistence type="predicted"/>
<sequence length="653" mass="73582">MVEVAELVFIPSPGMGHLAPTVEMAKQLIGRDHRLSITVLVMKMPLFDKSKIGSTTESLLLTAAEDRLKFVYLPLEDEAAIAKLRSKNPPLLEFRYELVNVNKKHVRDHVTKMISTESSKSSRLAGFVIDMFCTPMIDVAAEFGLPTYVFLTSNCAFLGLMFHLETLKRVHNLDFTELKDSDAELEVPVFFNPVPAKVLPSVAVDKEAGSDFMMAFTKRLRETKGIIVNSFEELESYVVKSLADDHTVLPIYPVGPVIHFSKYKNEEEEVIQIMRWLNDQPPSSVVFLCFGSMGSLDGDQVREIAQALEQSGHRFLWSVRQPPPKGKIEMPGEYQDLNQMLPEGFLERTANIGKVIGWAPQVAMLSDKAVGGFVSHCGWNSTLESLWCGVPMATWPLHAEQQMNAFQLVKELGLAVEIKLDYRYGFRIDNSKVKLVTADEIENGIRKLMENKDKSSEEIRQKVFEDDFWRPDKFTVGFLNPPQGGYVKPCLKPTLSKSGQFWVDYTPPNQPLVSLFYHSTGVVGFCVGLDERREKTTSESAHTIFDQSQCSVSANPTTPTSNAVPKPPKKKAKVDAREAVIQEALGNFCNQSNEVLVKLVDAVKLDLDMDDRFIINDKICSKDERVLQFYGIPDQVKQHWVMRILEGKLYENT</sequence>
<gene>
    <name evidence="1" type="ORF">Vadar_034091</name>
</gene>